<protein>
    <submittedName>
        <fullName evidence="1">Class B sortase</fullName>
        <ecNumber evidence="1">3.4.22.71</ecNumber>
    </submittedName>
</protein>
<name>A0A6A8HW30_9LACO</name>
<comment type="caution">
    <text evidence="1">The sequence shown here is derived from an EMBL/GenBank/DDBJ whole genome shotgun (WGS) entry which is preliminary data.</text>
</comment>
<sequence>MKKSCLIILVKALNFSVNAAVVLCLLLLFACGCYKIYDSHEIYQRADSDFATYQSPGIKPKKKMVSFDKLKKLNPDVFGWLEVEGTNISYPVLKCSDNLKYVNTDVKGKFSLVGGIFLDCRNKTDFSDKNNIIHGHHMDKNRMFGGLDKFRKKGYFKKHKTGWLYYEKSWHKISFFAFVEGDAYDSVLYGPWIERNDEYLRYVKGHARRFRRIKIGENDRFVTLSTCKGRTTNGRSLLIGKIEPKHFVRKDKSKMEMVDE</sequence>
<dbReference type="RefSeq" id="WP_154236826.1">
    <property type="nucleotide sequence ID" value="NZ_WKNS01000009.1"/>
</dbReference>
<dbReference type="EMBL" id="WKOD01000021">
    <property type="protein sequence ID" value="MSA68921.1"/>
    <property type="molecule type" value="Genomic_DNA"/>
</dbReference>
<organism evidence="1">
    <name type="scientific">Ligilactobacillus ruminis</name>
    <dbReference type="NCBI Taxonomy" id="1623"/>
    <lineage>
        <taxon>Bacteria</taxon>
        <taxon>Bacillati</taxon>
        <taxon>Bacillota</taxon>
        <taxon>Bacilli</taxon>
        <taxon>Lactobacillales</taxon>
        <taxon>Lactobacillaceae</taxon>
        <taxon>Ligilactobacillus</taxon>
    </lineage>
</organism>
<keyword evidence="1" id="KW-0378">Hydrolase</keyword>
<dbReference type="GO" id="GO:0016787">
    <property type="term" value="F:hydrolase activity"/>
    <property type="evidence" value="ECO:0007669"/>
    <property type="project" value="UniProtKB-KW"/>
</dbReference>
<reference evidence="1" key="1">
    <citation type="journal article" date="2019" name="Nat. Med.">
        <title>A library of human gut bacterial isolates paired with longitudinal multiomics data enables mechanistic microbiome research.</title>
        <authorList>
            <person name="Poyet M."/>
            <person name="Groussin M."/>
            <person name="Gibbons S.M."/>
            <person name="Avila-Pacheco J."/>
            <person name="Jiang X."/>
            <person name="Kearney S.M."/>
            <person name="Perrotta A.R."/>
            <person name="Berdy B."/>
            <person name="Zhao S."/>
            <person name="Lieberman T.D."/>
            <person name="Swanson P.K."/>
            <person name="Smith M."/>
            <person name="Roesemann S."/>
            <person name="Alexander J.E."/>
            <person name="Rich S.A."/>
            <person name="Livny J."/>
            <person name="Vlamakis H."/>
            <person name="Clish C."/>
            <person name="Bullock K."/>
            <person name="Deik A."/>
            <person name="Scott J."/>
            <person name="Pierce K.A."/>
            <person name="Xavier R.J."/>
            <person name="Alm E.J."/>
        </authorList>
    </citation>
    <scope>NUCLEOTIDE SEQUENCE</scope>
    <source>
        <strain evidence="1">BIOML-A18</strain>
    </source>
</reference>
<dbReference type="InterPro" id="IPR009835">
    <property type="entry name" value="SrtB"/>
</dbReference>
<accession>A0A6A8HW30</accession>
<dbReference type="InterPro" id="IPR023365">
    <property type="entry name" value="Sortase_dom-sf"/>
</dbReference>
<dbReference type="Gene3D" id="2.40.260.10">
    <property type="entry name" value="Sortase"/>
    <property type="match status" value="1"/>
</dbReference>
<dbReference type="PROSITE" id="PS51257">
    <property type="entry name" value="PROKAR_LIPOPROTEIN"/>
    <property type="match status" value="1"/>
</dbReference>
<dbReference type="SUPFAM" id="SSF63817">
    <property type="entry name" value="Sortase"/>
    <property type="match status" value="1"/>
</dbReference>
<gene>
    <name evidence="1" type="primary">srtB</name>
    <name evidence="1" type="ORF">GKC89_07475</name>
</gene>
<dbReference type="CDD" id="cd05826">
    <property type="entry name" value="Sortase_B"/>
    <property type="match status" value="1"/>
</dbReference>
<dbReference type="AlphaFoldDB" id="A0A6A8HW30"/>
<proteinExistence type="predicted"/>
<evidence type="ECO:0000313" key="1">
    <source>
        <dbReference type="EMBL" id="MSA68921.1"/>
    </source>
</evidence>
<dbReference type="EC" id="3.4.22.71" evidence="1"/>
<dbReference type="NCBIfam" id="TIGR03064">
    <property type="entry name" value="sortase_srtB"/>
    <property type="match status" value="1"/>
</dbReference>